<accession>A0ABW4KNY8</accession>
<evidence type="ECO:0000313" key="1">
    <source>
        <dbReference type="EMBL" id="MFD1708923.1"/>
    </source>
</evidence>
<dbReference type="EMBL" id="JBHUEO010000121">
    <property type="protein sequence ID" value="MFD1708923.1"/>
    <property type="molecule type" value="Genomic_DNA"/>
</dbReference>
<organism evidence="1 2">
    <name type="scientific">Siminovitchia sediminis</name>
    <dbReference type="NCBI Taxonomy" id="1274353"/>
    <lineage>
        <taxon>Bacteria</taxon>
        <taxon>Bacillati</taxon>
        <taxon>Bacillota</taxon>
        <taxon>Bacilli</taxon>
        <taxon>Bacillales</taxon>
        <taxon>Bacillaceae</taxon>
        <taxon>Siminovitchia</taxon>
    </lineage>
</organism>
<evidence type="ECO:0000313" key="2">
    <source>
        <dbReference type="Proteomes" id="UP001597301"/>
    </source>
</evidence>
<sequence>MLKNFRTLAQAKKDRDILQEYVNLIEHYQPKTFEQYVVFEYALQGSIEKTALNLNQRGNFFEIKPITADIVKQALTSTPNKGDDLHKWIRSLYLKRTRPNRRKQSLTRY</sequence>
<name>A0ABW4KNY8_9BACI</name>
<dbReference type="RefSeq" id="WP_380776815.1">
    <property type="nucleotide sequence ID" value="NZ_JBHUEO010000121.1"/>
</dbReference>
<protein>
    <submittedName>
        <fullName evidence="1">Uncharacterized protein</fullName>
    </submittedName>
</protein>
<reference evidence="2" key="1">
    <citation type="journal article" date="2019" name="Int. J. Syst. Evol. Microbiol.">
        <title>The Global Catalogue of Microorganisms (GCM) 10K type strain sequencing project: providing services to taxonomists for standard genome sequencing and annotation.</title>
        <authorList>
            <consortium name="The Broad Institute Genomics Platform"/>
            <consortium name="The Broad Institute Genome Sequencing Center for Infectious Disease"/>
            <person name="Wu L."/>
            <person name="Ma J."/>
        </authorList>
    </citation>
    <scope>NUCLEOTIDE SEQUENCE [LARGE SCALE GENOMIC DNA]</scope>
    <source>
        <strain evidence="2">CGMCC 1.12295</strain>
    </source>
</reference>
<proteinExistence type="predicted"/>
<comment type="caution">
    <text evidence="1">The sequence shown here is derived from an EMBL/GenBank/DDBJ whole genome shotgun (WGS) entry which is preliminary data.</text>
</comment>
<dbReference type="Proteomes" id="UP001597301">
    <property type="component" value="Unassembled WGS sequence"/>
</dbReference>
<keyword evidence="2" id="KW-1185">Reference proteome</keyword>
<gene>
    <name evidence="1" type="ORF">ACFSCZ_19860</name>
</gene>